<name>A0A1G6SWG5_9ACTN</name>
<dbReference type="AlphaFoldDB" id="A0A1G6SWG5"/>
<dbReference type="STRING" id="1190417.SAMN05660690_3653"/>
<evidence type="ECO:0008006" key="4">
    <source>
        <dbReference type="Google" id="ProtNLM"/>
    </source>
</evidence>
<evidence type="ECO:0000313" key="2">
    <source>
        <dbReference type="EMBL" id="SDD21119.1"/>
    </source>
</evidence>
<accession>A0A1G6SWG5</accession>
<dbReference type="EMBL" id="FMZF01000006">
    <property type="protein sequence ID" value="SDD21119.1"/>
    <property type="molecule type" value="Genomic_DNA"/>
</dbReference>
<reference evidence="3" key="1">
    <citation type="submission" date="2016-10" db="EMBL/GenBank/DDBJ databases">
        <authorList>
            <person name="Varghese N."/>
            <person name="Submissions S."/>
        </authorList>
    </citation>
    <scope>NUCLEOTIDE SEQUENCE [LARGE SCALE GENOMIC DNA]</scope>
    <source>
        <strain evidence="3">DSM 45421</strain>
    </source>
</reference>
<feature type="region of interest" description="Disordered" evidence="1">
    <location>
        <begin position="1"/>
        <end position="33"/>
    </location>
</feature>
<dbReference type="Proteomes" id="UP000199416">
    <property type="component" value="Unassembled WGS sequence"/>
</dbReference>
<dbReference type="OrthoDB" id="5197889at2"/>
<gene>
    <name evidence="2" type="ORF">SAMN05660690_3653</name>
</gene>
<proteinExistence type="predicted"/>
<organism evidence="2 3">
    <name type="scientific">Geodermatophilus telluris</name>
    <dbReference type="NCBI Taxonomy" id="1190417"/>
    <lineage>
        <taxon>Bacteria</taxon>
        <taxon>Bacillati</taxon>
        <taxon>Actinomycetota</taxon>
        <taxon>Actinomycetes</taxon>
        <taxon>Geodermatophilales</taxon>
        <taxon>Geodermatophilaceae</taxon>
        <taxon>Geodermatophilus</taxon>
    </lineage>
</organism>
<dbReference type="RefSeq" id="WP_091367426.1">
    <property type="nucleotide sequence ID" value="NZ_FMZF01000006.1"/>
</dbReference>
<sequence>MSRDEAHGRATARRSGDTGTPADRTSPGRPLCTVRTDRAAGTVRVRGHLDEVGAEALCRVVAALRQLGHRHLDVDLGTTTLTDDARALLTAVARPAGRGAG</sequence>
<protein>
    <recommendedName>
        <fullName evidence="4">STAS domain-containing protein</fullName>
    </recommendedName>
</protein>
<keyword evidence="3" id="KW-1185">Reference proteome</keyword>
<evidence type="ECO:0000313" key="3">
    <source>
        <dbReference type="Proteomes" id="UP000199416"/>
    </source>
</evidence>
<evidence type="ECO:0000256" key="1">
    <source>
        <dbReference type="SAM" id="MobiDB-lite"/>
    </source>
</evidence>